<keyword evidence="4 7" id="KW-0863">Zinc-finger</keyword>
<dbReference type="InterPro" id="IPR001841">
    <property type="entry name" value="Znf_RING"/>
</dbReference>
<reference evidence="11" key="1">
    <citation type="submission" date="2025-08" db="UniProtKB">
        <authorList>
            <consortium name="RefSeq"/>
        </authorList>
    </citation>
    <scope>IDENTIFICATION</scope>
    <source>
        <tissue evidence="11">Whole Larva</tissue>
    </source>
</reference>
<dbReference type="Gene3D" id="3.30.160.60">
    <property type="entry name" value="Classic Zinc Finger"/>
    <property type="match status" value="7"/>
</dbReference>
<protein>
    <submittedName>
        <fullName evidence="11">Zinc finger protein 391-like</fullName>
    </submittedName>
</protein>
<dbReference type="Proteomes" id="UP000695000">
    <property type="component" value="Unplaced"/>
</dbReference>
<evidence type="ECO:0000313" key="10">
    <source>
        <dbReference type="Proteomes" id="UP000695000"/>
    </source>
</evidence>
<dbReference type="InterPro" id="IPR013087">
    <property type="entry name" value="Znf_C2H2_type"/>
</dbReference>
<evidence type="ECO:0000256" key="2">
    <source>
        <dbReference type="ARBA" id="ARBA00022723"/>
    </source>
</evidence>
<dbReference type="PANTHER" id="PTHR24381">
    <property type="entry name" value="ZINC FINGER PROTEIN"/>
    <property type="match status" value="1"/>
</dbReference>
<feature type="domain" description="C2H2-type" evidence="9">
    <location>
        <begin position="160"/>
        <end position="187"/>
    </location>
</feature>
<feature type="domain" description="C2H2-type" evidence="9">
    <location>
        <begin position="216"/>
        <end position="243"/>
    </location>
</feature>
<evidence type="ECO:0000256" key="4">
    <source>
        <dbReference type="ARBA" id="ARBA00022771"/>
    </source>
</evidence>
<evidence type="ECO:0000259" key="9">
    <source>
        <dbReference type="PROSITE" id="PS50157"/>
    </source>
</evidence>
<name>A0ABM1MDC6_NICVS</name>
<feature type="domain" description="C2H2-type" evidence="9">
    <location>
        <begin position="76"/>
        <end position="103"/>
    </location>
</feature>
<feature type="domain" description="C2H2-type" evidence="9">
    <location>
        <begin position="132"/>
        <end position="159"/>
    </location>
</feature>
<keyword evidence="3" id="KW-0677">Repeat</keyword>
<feature type="domain" description="C2H2-type" evidence="9">
    <location>
        <begin position="104"/>
        <end position="131"/>
    </location>
</feature>
<evidence type="ECO:0000313" key="11">
    <source>
        <dbReference type="RefSeq" id="XP_017772576.1"/>
    </source>
</evidence>
<keyword evidence="6" id="KW-0539">Nucleus</keyword>
<dbReference type="PROSITE" id="PS50157">
    <property type="entry name" value="ZINC_FINGER_C2H2_2"/>
    <property type="match status" value="8"/>
</dbReference>
<evidence type="ECO:0000256" key="6">
    <source>
        <dbReference type="ARBA" id="ARBA00023242"/>
    </source>
</evidence>
<evidence type="ECO:0000256" key="5">
    <source>
        <dbReference type="ARBA" id="ARBA00022833"/>
    </source>
</evidence>
<comment type="subcellular location">
    <subcellularLocation>
        <location evidence="1">Nucleus</location>
    </subcellularLocation>
</comment>
<evidence type="ECO:0000256" key="1">
    <source>
        <dbReference type="ARBA" id="ARBA00004123"/>
    </source>
</evidence>
<dbReference type="InterPro" id="IPR036236">
    <property type="entry name" value="Znf_C2H2_sf"/>
</dbReference>
<feature type="domain" description="C2H2-type" evidence="9">
    <location>
        <begin position="272"/>
        <end position="300"/>
    </location>
</feature>
<keyword evidence="5" id="KW-0862">Zinc</keyword>
<evidence type="ECO:0000256" key="7">
    <source>
        <dbReference type="PROSITE-ProRule" id="PRU00042"/>
    </source>
</evidence>
<feature type="domain" description="C2H2-type" evidence="9">
    <location>
        <begin position="188"/>
        <end position="215"/>
    </location>
</feature>
<dbReference type="SMART" id="SM00355">
    <property type="entry name" value="ZnF_C2H2"/>
    <property type="match status" value="8"/>
</dbReference>
<dbReference type="PANTHER" id="PTHR24381:SF393">
    <property type="entry name" value="CHROMATIN-LINKED ADAPTOR FOR MSL PROTEINS, ISOFORM B"/>
    <property type="match status" value="1"/>
</dbReference>
<evidence type="ECO:0000256" key="3">
    <source>
        <dbReference type="ARBA" id="ARBA00022737"/>
    </source>
</evidence>
<organism evidence="10 11">
    <name type="scientific">Nicrophorus vespilloides</name>
    <name type="common">Boreal carrion beetle</name>
    <dbReference type="NCBI Taxonomy" id="110193"/>
    <lineage>
        <taxon>Eukaryota</taxon>
        <taxon>Metazoa</taxon>
        <taxon>Ecdysozoa</taxon>
        <taxon>Arthropoda</taxon>
        <taxon>Hexapoda</taxon>
        <taxon>Insecta</taxon>
        <taxon>Pterygota</taxon>
        <taxon>Neoptera</taxon>
        <taxon>Endopterygota</taxon>
        <taxon>Coleoptera</taxon>
        <taxon>Polyphaga</taxon>
        <taxon>Staphyliniformia</taxon>
        <taxon>Silphidae</taxon>
        <taxon>Nicrophorinae</taxon>
        <taxon>Nicrophorus</taxon>
    </lineage>
</organism>
<dbReference type="RefSeq" id="XP_017772576.1">
    <property type="nucleotide sequence ID" value="XM_017917087.1"/>
</dbReference>
<dbReference type="PROSITE" id="PS50089">
    <property type="entry name" value="ZF_RING_2"/>
    <property type="match status" value="1"/>
</dbReference>
<keyword evidence="2" id="KW-0479">Metal-binding</keyword>
<feature type="domain" description="C2H2-type" evidence="9">
    <location>
        <begin position="244"/>
        <end position="271"/>
    </location>
</feature>
<dbReference type="SUPFAM" id="SSF57667">
    <property type="entry name" value="beta-beta-alpha zinc fingers"/>
    <property type="match status" value="4"/>
</dbReference>
<gene>
    <name evidence="11" type="primary">LOC108559740</name>
</gene>
<keyword evidence="10" id="KW-1185">Reference proteome</keyword>
<dbReference type="PROSITE" id="PS00028">
    <property type="entry name" value="ZINC_FINGER_C2H2_1"/>
    <property type="match status" value="7"/>
</dbReference>
<proteinExistence type="predicted"/>
<feature type="domain" description="RING-type" evidence="8">
    <location>
        <begin position="7"/>
        <end position="46"/>
    </location>
</feature>
<sequence>MEDDKVCPQCKKTLDNSSKRLVQDACGHKKCRQCLLSDEEECKLCHPAVITLNVSSAEASPDVPSHIIINKKTEGFTCTICKKNYRTSSHMKDHFYCAGGEKPYKCVKCAKEFTSKYLHQTHLLSHEDSKPFNCDKCHKGFYDRGKFNRHKLVHSSGRPYVCAHCGNCFKNKDNLQTHSKIHNKVKPFSCTECDAKFNHVSNLKKHQQTHMTEKTHMCDLCGKRFKLKWGLSVHRKIHLKERLNECKTCGKAFTHMKDLTRHLRTHEDLYEFVCGLCQTVFKRKDNLSRHSKNAHPGSGLKIEKRLKQDNQIKDTPNAINVITVSPSFAKTENKKEPSPVSVINATPDLTNVDLTTTLQNDGVNKYEKILLPNPSRAVVSKETEDYLFCQKIFAPFKDPLHYETSFDNKQHAVIKNIKFKLPAKYTNLKNCSDTLLKDEGSPEKQSVIVNSNVHWRRRTAEYFNSKENEKL</sequence>
<evidence type="ECO:0000259" key="8">
    <source>
        <dbReference type="PROSITE" id="PS50089"/>
    </source>
</evidence>
<dbReference type="GeneID" id="108559740"/>
<accession>A0ABM1MDC6</accession>
<dbReference type="Pfam" id="PF00096">
    <property type="entry name" value="zf-C2H2"/>
    <property type="match status" value="5"/>
</dbReference>